<dbReference type="GO" id="GO:0051301">
    <property type="term" value="P:cell division"/>
    <property type="evidence" value="ECO:0007669"/>
    <property type="project" value="InterPro"/>
</dbReference>
<evidence type="ECO:0000256" key="1">
    <source>
        <dbReference type="ARBA" id="ARBA00004141"/>
    </source>
</evidence>
<reference evidence="7 8" key="1">
    <citation type="journal article" date="2016" name="Nat. Commun.">
        <title>Thousands of microbial genomes shed light on interconnected biogeochemical processes in an aquifer system.</title>
        <authorList>
            <person name="Anantharaman K."/>
            <person name="Brown C.T."/>
            <person name="Hug L.A."/>
            <person name="Sharon I."/>
            <person name="Castelle C.J."/>
            <person name="Probst A.J."/>
            <person name="Thomas B.C."/>
            <person name="Singh A."/>
            <person name="Wilkins M.J."/>
            <person name="Karaoz U."/>
            <person name="Brodie E.L."/>
            <person name="Williams K.H."/>
            <person name="Hubbard S.S."/>
            <person name="Banfield J.F."/>
        </authorList>
    </citation>
    <scope>NUCLEOTIDE SEQUENCE [LARGE SCALE GENOMIC DNA]</scope>
</reference>
<comment type="subcellular location">
    <subcellularLocation>
        <location evidence="1">Membrane</location>
        <topology evidence="1">Multi-pass membrane protein</topology>
    </subcellularLocation>
</comment>
<keyword evidence="4 6" id="KW-1133">Transmembrane helix</keyword>
<dbReference type="Pfam" id="PF01098">
    <property type="entry name" value="FTSW_RODA_SPOVE"/>
    <property type="match status" value="1"/>
</dbReference>
<feature type="transmembrane region" description="Helical" evidence="6">
    <location>
        <begin position="104"/>
        <end position="129"/>
    </location>
</feature>
<protein>
    <submittedName>
        <fullName evidence="7">Rod shape-determining protein RodA</fullName>
    </submittedName>
</protein>
<evidence type="ECO:0000256" key="3">
    <source>
        <dbReference type="ARBA" id="ARBA00022960"/>
    </source>
</evidence>
<feature type="transmembrane region" description="Helical" evidence="6">
    <location>
        <begin position="12"/>
        <end position="35"/>
    </location>
</feature>
<dbReference type="NCBIfam" id="TIGR02210">
    <property type="entry name" value="rodA_shape"/>
    <property type="match status" value="1"/>
</dbReference>
<feature type="transmembrane region" description="Helical" evidence="6">
    <location>
        <begin position="336"/>
        <end position="358"/>
    </location>
</feature>
<keyword evidence="3" id="KW-0133">Cell shape</keyword>
<feature type="transmembrane region" description="Helical" evidence="6">
    <location>
        <begin position="306"/>
        <end position="330"/>
    </location>
</feature>
<feature type="transmembrane region" description="Helical" evidence="6">
    <location>
        <begin position="186"/>
        <end position="206"/>
    </location>
</feature>
<feature type="transmembrane region" description="Helical" evidence="6">
    <location>
        <begin position="79"/>
        <end position="98"/>
    </location>
</feature>
<evidence type="ECO:0000313" key="7">
    <source>
        <dbReference type="EMBL" id="OGY53743.1"/>
    </source>
</evidence>
<evidence type="ECO:0000313" key="8">
    <source>
        <dbReference type="Proteomes" id="UP000176512"/>
    </source>
</evidence>
<dbReference type="EMBL" id="MHIP01000048">
    <property type="protein sequence ID" value="OGY53743.1"/>
    <property type="molecule type" value="Genomic_DNA"/>
</dbReference>
<feature type="transmembrane region" description="Helical" evidence="6">
    <location>
        <begin position="141"/>
        <end position="158"/>
    </location>
</feature>
<name>A0A1G1YN05_9BACT</name>
<dbReference type="Proteomes" id="UP000176512">
    <property type="component" value="Unassembled WGS sequence"/>
</dbReference>
<sequence>MALKRYFNILKEFDWILAGAVCVLICFGLVALYSIGVSFDNADFLNLKKQVIAAVIGLIIFFVLSFLDYRFLHSLGYQIYFLALALLVGVLFFGRTIAGTTGWFSLFGLSFQPVEVAKLALIIFLAWFLTEQAERIKELKTFLLSGLFVAALFLLVIFQPDFGSGLILLVIWFGLLFLSGANKKHLLAVLILMAILFSFAWFFLFADYQKDRILTFFNPQSDPYDRGYQVHQAVIAVGSGGLFGRGLGFGSQSQLKFIPASQTDFIFAVIAEELGFFGVSLVLFLWGVIFYRLLKAANQMKDNFSTLFIFGASLLFFVQIFVNIGMNIGLVPVTGIPLPLLSSGGSFLIVSLAIFGLAESMIIRNRS</sequence>
<gene>
    <name evidence="7" type="ORF">A3A24_00165</name>
</gene>
<keyword evidence="5 6" id="KW-0472">Membrane</keyword>
<proteinExistence type="predicted"/>
<organism evidence="7 8">
    <name type="scientific">Candidatus Buchananbacteria bacterium RIFCSPLOWO2_01_FULL_46_12</name>
    <dbReference type="NCBI Taxonomy" id="1797546"/>
    <lineage>
        <taxon>Bacteria</taxon>
        <taxon>Candidatus Buchananiibacteriota</taxon>
    </lineage>
</organism>
<dbReference type="InterPro" id="IPR001182">
    <property type="entry name" value="FtsW/RodA"/>
</dbReference>
<dbReference type="AlphaFoldDB" id="A0A1G1YN05"/>
<keyword evidence="2 6" id="KW-0812">Transmembrane</keyword>
<evidence type="ECO:0000256" key="2">
    <source>
        <dbReference type="ARBA" id="ARBA00022692"/>
    </source>
</evidence>
<dbReference type="GO" id="GO:0015648">
    <property type="term" value="F:lipid-linked peptidoglycan transporter activity"/>
    <property type="evidence" value="ECO:0007669"/>
    <property type="project" value="TreeGrafter"/>
</dbReference>
<evidence type="ECO:0000256" key="6">
    <source>
        <dbReference type="SAM" id="Phobius"/>
    </source>
</evidence>
<dbReference type="InterPro" id="IPR011923">
    <property type="entry name" value="RodA/MrdB"/>
</dbReference>
<dbReference type="PANTHER" id="PTHR30474">
    <property type="entry name" value="CELL CYCLE PROTEIN"/>
    <property type="match status" value="1"/>
</dbReference>
<dbReference type="GO" id="GO:0008360">
    <property type="term" value="P:regulation of cell shape"/>
    <property type="evidence" value="ECO:0007669"/>
    <property type="project" value="UniProtKB-KW"/>
</dbReference>
<evidence type="ECO:0000256" key="5">
    <source>
        <dbReference type="ARBA" id="ARBA00023136"/>
    </source>
</evidence>
<feature type="transmembrane region" description="Helical" evidence="6">
    <location>
        <begin position="47"/>
        <end position="67"/>
    </location>
</feature>
<accession>A0A1G1YN05</accession>
<evidence type="ECO:0000256" key="4">
    <source>
        <dbReference type="ARBA" id="ARBA00022989"/>
    </source>
</evidence>
<feature type="transmembrane region" description="Helical" evidence="6">
    <location>
        <begin position="164"/>
        <end position="181"/>
    </location>
</feature>
<comment type="caution">
    <text evidence="7">The sequence shown here is derived from an EMBL/GenBank/DDBJ whole genome shotgun (WGS) entry which is preliminary data.</text>
</comment>
<dbReference type="GO" id="GO:0032153">
    <property type="term" value="C:cell division site"/>
    <property type="evidence" value="ECO:0007669"/>
    <property type="project" value="TreeGrafter"/>
</dbReference>
<feature type="transmembrane region" description="Helical" evidence="6">
    <location>
        <begin position="274"/>
        <end position="294"/>
    </location>
</feature>
<dbReference type="GO" id="GO:0005886">
    <property type="term" value="C:plasma membrane"/>
    <property type="evidence" value="ECO:0007669"/>
    <property type="project" value="TreeGrafter"/>
</dbReference>